<sequence length="139" mass="15929">MDFVEINSLHARTEVGFSPHEIGKLQELIITIQLQTSRKAGNTDCVKDVINLKTVTKEVLFHVENKKLKIFLTDIEQRLGRLRDASNKNAPRTIDLDISFWNDSLLQYKMLRDSKIQAWSIPDPDTLKHAHVIIPLADV</sequence>
<reference evidence="10" key="1">
    <citation type="submission" date="2025-08" db="UniProtKB">
        <authorList>
            <consortium name="RefSeq"/>
        </authorList>
    </citation>
    <scope>IDENTIFICATION</scope>
    <source>
        <tissue evidence="10">Tentacle</tissue>
    </source>
</reference>
<comment type="pathway">
    <text evidence="1">Cofactor biosynthesis; tetrahydrofolate biosynthesis; 2-amino-4-hydroxy-6-hydroxymethyl-7,8-dihydropteridine diphosphate from 7,8-dihydroneopterin triphosphate: step 4/4.</text>
</comment>
<evidence type="ECO:0000313" key="10">
    <source>
        <dbReference type="RefSeq" id="XP_031556712.1"/>
    </source>
</evidence>
<dbReference type="GO" id="GO:0003848">
    <property type="term" value="F:2-amino-4-hydroxy-6-hydroxymethyldihydropteridine diphosphokinase activity"/>
    <property type="evidence" value="ECO:0007669"/>
    <property type="project" value="UniProtKB-EC"/>
</dbReference>
<dbReference type="GO" id="GO:0004150">
    <property type="term" value="F:dihydroneopterin aldolase activity"/>
    <property type="evidence" value="ECO:0007669"/>
    <property type="project" value="InterPro"/>
</dbReference>
<evidence type="ECO:0000256" key="7">
    <source>
        <dbReference type="ARBA" id="ARBA00022909"/>
    </source>
</evidence>
<dbReference type="EC" id="2.7.6.3" evidence="2"/>
<gene>
    <name evidence="10" type="primary">LOC116293431</name>
</gene>
<dbReference type="AlphaFoldDB" id="A0A6P8HVU4"/>
<evidence type="ECO:0000256" key="1">
    <source>
        <dbReference type="ARBA" id="ARBA00005051"/>
    </source>
</evidence>
<feature type="domain" description="7,8-dihydro-6-hydroxymethylpterin-pyrophosphokinase" evidence="8">
    <location>
        <begin position="60"/>
        <end position="139"/>
    </location>
</feature>
<dbReference type="PANTHER" id="PTHR43071">
    <property type="entry name" value="2-AMINO-4-HYDROXY-6-HYDROXYMETHYLDIHYDROPTERIDINE PYROPHOSPHOKINASE"/>
    <property type="match status" value="1"/>
</dbReference>
<dbReference type="Gene3D" id="3.30.70.560">
    <property type="entry name" value="7,8-Dihydro-6-hydroxymethylpterin-pyrophosphokinase HPPK"/>
    <property type="match status" value="1"/>
</dbReference>
<dbReference type="GeneID" id="116293431"/>
<dbReference type="GO" id="GO:0046654">
    <property type="term" value="P:tetrahydrofolate biosynthetic process"/>
    <property type="evidence" value="ECO:0007669"/>
    <property type="project" value="UniProtKB-UniPathway"/>
</dbReference>
<dbReference type="GO" id="GO:0046656">
    <property type="term" value="P:folic acid biosynthetic process"/>
    <property type="evidence" value="ECO:0007669"/>
    <property type="project" value="UniProtKB-KW"/>
</dbReference>
<keyword evidence="6" id="KW-0067">ATP-binding</keyword>
<dbReference type="SUPFAM" id="SSF55083">
    <property type="entry name" value="6-hydroxymethyl-7,8-dihydropterin pyrophosphokinase, HPPK"/>
    <property type="match status" value="1"/>
</dbReference>
<evidence type="ECO:0000256" key="2">
    <source>
        <dbReference type="ARBA" id="ARBA00013253"/>
    </source>
</evidence>
<dbReference type="RefSeq" id="XP_031556712.1">
    <property type="nucleotide sequence ID" value="XM_031700852.1"/>
</dbReference>
<dbReference type="SUPFAM" id="SSF55620">
    <property type="entry name" value="Tetrahydrobiopterin biosynthesis enzymes-like"/>
    <property type="match status" value="1"/>
</dbReference>
<evidence type="ECO:0000256" key="3">
    <source>
        <dbReference type="ARBA" id="ARBA00022679"/>
    </source>
</evidence>
<dbReference type="Pfam" id="PF01288">
    <property type="entry name" value="HPPK"/>
    <property type="match status" value="1"/>
</dbReference>
<name>A0A6P8HVU4_ACTTE</name>
<evidence type="ECO:0000259" key="8">
    <source>
        <dbReference type="Pfam" id="PF01288"/>
    </source>
</evidence>
<keyword evidence="3" id="KW-0808">Transferase</keyword>
<organism evidence="9 10">
    <name type="scientific">Actinia tenebrosa</name>
    <name type="common">Australian red waratah sea anemone</name>
    <dbReference type="NCBI Taxonomy" id="6105"/>
    <lineage>
        <taxon>Eukaryota</taxon>
        <taxon>Metazoa</taxon>
        <taxon>Cnidaria</taxon>
        <taxon>Anthozoa</taxon>
        <taxon>Hexacorallia</taxon>
        <taxon>Actiniaria</taxon>
        <taxon>Actiniidae</taxon>
        <taxon>Actinia</taxon>
    </lineage>
</organism>
<evidence type="ECO:0000256" key="4">
    <source>
        <dbReference type="ARBA" id="ARBA00022741"/>
    </source>
</evidence>
<dbReference type="InParanoid" id="A0A6P8HVU4"/>
<evidence type="ECO:0000256" key="5">
    <source>
        <dbReference type="ARBA" id="ARBA00022777"/>
    </source>
</evidence>
<keyword evidence="4" id="KW-0547">Nucleotide-binding</keyword>
<keyword evidence="5" id="KW-0418">Kinase</keyword>
<keyword evidence="9" id="KW-1185">Reference proteome</keyword>
<evidence type="ECO:0000313" key="9">
    <source>
        <dbReference type="Proteomes" id="UP000515163"/>
    </source>
</evidence>
<evidence type="ECO:0000256" key="6">
    <source>
        <dbReference type="ARBA" id="ARBA00022840"/>
    </source>
</evidence>
<dbReference type="KEGG" id="aten:116293431"/>
<dbReference type="PANTHER" id="PTHR43071:SF1">
    <property type="entry name" value="2-AMINO-4-HYDROXY-6-HYDROXYMETHYLDIHYDROPTERIDINE PYROPHOSPHOKINASE"/>
    <property type="match status" value="1"/>
</dbReference>
<dbReference type="UniPathway" id="UPA00077">
    <property type="reaction ID" value="UER00155"/>
</dbReference>
<dbReference type="InterPro" id="IPR035907">
    <property type="entry name" value="Hppk_sf"/>
</dbReference>
<protein>
    <recommendedName>
        <fullName evidence="2">2-amino-4-hydroxy-6-hydroxymethyldihydropteridine diphosphokinase</fullName>
        <ecNumber evidence="2">2.7.6.3</ecNumber>
    </recommendedName>
</protein>
<proteinExistence type="predicted"/>
<feature type="non-terminal residue" evidence="10">
    <location>
        <position position="139"/>
    </location>
</feature>
<dbReference type="GO" id="GO:0016301">
    <property type="term" value="F:kinase activity"/>
    <property type="evidence" value="ECO:0007669"/>
    <property type="project" value="UniProtKB-KW"/>
</dbReference>
<keyword evidence="7" id="KW-0289">Folate biosynthesis</keyword>
<accession>A0A6P8HVU4</accession>
<dbReference type="Proteomes" id="UP000515163">
    <property type="component" value="Unplaced"/>
</dbReference>
<dbReference type="OrthoDB" id="5956217at2759"/>
<dbReference type="GO" id="GO:0005524">
    <property type="term" value="F:ATP binding"/>
    <property type="evidence" value="ECO:0007669"/>
    <property type="project" value="UniProtKB-KW"/>
</dbReference>
<dbReference type="InterPro" id="IPR000550">
    <property type="entry name" value="Hppk"/>
</dbReference>